<dbReference type="InterPro" id="IPR009825">
    <property type="entry name" value="ECF_substrate-spec-like"/>
</dbReference>
<comment type="similarity">
    <text evidence="5">Belongs to the UPF0397 family.</text>
</comment>
<sequence>MKQKQAFSIKDVVAIGVGAALFVVIAMIPIPAPAPNTNIQLQYALQALFSVVFGPIVGFLMGFIGHAIKDAMSGGLWWTWIISSGLFGLFVGFFRKQIGEFKGEVTKKELIVFNIVQIVSNLVIWGLIAPVGDVLIYKESANKVFLQGVVAGSFNALTVAVAGSLLLIAYARTQTKDGSLTKD</sequence>
<dbReference type="PANTHER" id="PTHR37815:SF3">
    <property type="entry name" value="UPF0397 PROTEIN SPR0429"/>
    <property type="match status" value="1"/>
</dbReference>
<keyword evidence="2 5" id="KW-0812">Transmembrane</keyword>
<organism evidence="6 7">
    <name type="scientific">Streptococcus parasanguinis</name>
    <dbReference type="NCBI Taxonomy" id="1318"/>
    <lineage>
        <taxon>Bacteria</taxon>
        <taxon>Bacillati</taxon>
        <taxon>Bacillota</taxon>
        <taxon>Bacilli</taxon>
        <taxon>Lactobacillales</taxon>
        <taxon>Streptococcaceae</taxon>
        <taxon>Streptococcus</taxon>
    </lineage>
</organism>
<keyword evidence="3 5" id="KW-1133">Transmembrane helix</keyword>
<comment type="subcellular location">
    <subcellularLocation>
        <location evidence="5">Cell membrane</location>
        <topology evidence="5">Multi-pass membrane protein</topology>
    </subcellularLocation>
</comment>
<comment type="caution">
    <text evidence="6">The sequence shown here is derived from an EMBL/GenBank/DDBJ whole genome shotgun (WGS) entry which is preliminary data.</text>
</comment>
<dbReference type="EMBL" id="QSIO01000001">
    <property type="protein sequence ID" value="RHC96257.1"/>
    <property type="molecule type" value="Genomic_DNA"/>
</dbReference>
<evidence type="ECO:0000313" key="6">
    <source>
        <dbReference type="EMBL" id="RHC96257.1"/>
    </source>
</evidence>
<dbReference type="InterPro" id="IPR022914">
    <property type="entry name" value="UPF0397"/>
</dbReference>
<protein>
    <recommendedName>
        <fullName evidence="5">UPF0397 protein DW820_03805</fullName>
    </recommendedName>
</protein>
<gene>
    <name evidence="6" type="ORF">DW820_03805</name>
</gene>
<feature type="transmembrane region" description="Helical" evidence="5">
    <location>
        <begin position="12"/>
        <end position="31"/>
    </location>
</feature>
<accession>A0A414CMJ7</accession>
<evidence type="ECO:0000256" key="3">
    <source>
        <dbReference type="ARBA" id="ARBA00022989"/>
    </source>
</evidence>
<keyword evidence="1 5" id="KW-1003">Cell membrane</keyword>
<evidence type="ECO:0000256" key="1">
    <source>
        <dbReference type="ARBA" id="ARBA00022475"/>
    </source>
</evidence>
<feature type="transmembrane region" description="Helical" evidence="5">
    <location>
        <begin position="149"/>
        <end position="171"/>
    </location>
</feature>
<dbReference type="RefSeq" id="WP_118095482.1">
    <property type="nucleotide sequence ID" value="NZ_QSIO01000001.1"/>
</dbReference>
<dbReference type="Proteomes" id="UP000285773">
    <property type="component" value="Unassembled WGS sequence"/>
</dbReference>
<evidence type="ECO:0000256" key="4">
    <source>
        <dbReference type="ARBA" id="ARBA00023136"/>
    </source>
</evidence>
<evidence type="ECO:0000313" key="7">
    <source>
        <dbReference type="Proteomes" id="UP000285773"/>
    </source>
</evidence>
<dbReference type="AlphaFoldDB" id="A0A414CMJ7"/>
<dbReference type="NCBIfam" id="NF010182">
    <property type="entry name" value="PRK13661.1"/>
    <property type="match status" value="1"/>
</dbReference>
<feature type="transmembrane region" description="Helical" evidence="5">
    <location>
        <begin position="115"/>
        <end position="137"/>
    </location>
</feature>
<evidence type="ECO:0000256" key="2">
    <source>
        <dbReference type="ARBA" id="ARBA00022692"/>
    </source>
</evidence>
<reference evidence="6 7" key="1">
    <citation type="submission" date="2018-08" db="EMBL/GenBank/DDBJ databases">
        <title>A genome reference for cultivated species of the human gut microbiota.</title>
        <authorList>
            <person name="Zou Y."/>
            <person name="Xue W."/>
            <person name="Luo G."/>
        </authorList>
    </citation>
    <scope>NUCLEOTIDE SEQUENCE [LARGE SCALE GENOMIC DNA]</scope>
    <source>
        <strain evidence="6 7">AM33-3BH</strain>
    </source>
</reference>
<proteinExistence type="inferred from homology"/>
<dbReference type="GO" id="GO:0005886">
    <property type="term" value="C:plasma membrane"/>
    <property type="evidence" value="ECO:0007669"/>
    <property type="project" value="UniProtKB-SubCell"/>
</dbReference>
<evidence type="ECO:0000256" key="5">
    <source>
        <dbReference type="HAMAP-Rule" id="MF_01572"/>
    </source>
</evidence>
<keyword evidence="4 5" id="KW-0472">Membrane</keyword>
<dbReference type="Pfam" id="PF07155">
    <property type="entry name" value="ECF-ribofla_trS"/>
    <property type="match status" value="1"/>
</dbReference>
<dbReference type="Gene3D" id="1.10.1760.20">
    <property type="match status" value="1"/>
</dbReference>
<dbReference type="PANTHER" id="PTHR37815">
    <property type="entry name" value="UPF0397 PROTEIN BC_2624-RELATED"/>
    <property type="match status" value="1"/>
</dbReference>
<feature type="transmembrane region" description="Helical" evidence="5">
    <location>
        <begin position="76"/>
        <end position="95"/>
    </location>
</feature>
<dbReference type="HAMAP" id="MF_01572">
    <property type="entry name" value="UPF0397"/>
    <property type="match status" value="1"/>
</dbReference>
<name>A0A414CMJ7_STRPA</name>
<feature type="transmembrane region" description="Helical" evidence="5">
    <location>
        <begin position="43"/>
        <end position="64"/>
    </location>
</feature>